<dbReference type="AlphaFoldDB" id="A0A4Z1JYF8"/>
<protein>
    <submittedName>
        <fullName evidence="2">Uncharacterized protein</fullName>
    </submittedName>
</protein>
<organism evidence="2 3">
    <name type="scientific">Botrytis elliptica</name>
    <dbReference type="NCBI Taxonomy" id="278938"/>
    <lineage>
        <taxon>Eukaryota</taxon>
        <taxon>Fungi</taxon>
        <taxon>Dikarya</taxon>
        <taxon>Ascomycota</taxon>
        <taxon>Pezizomycotina</taxon>
        <taxon>Leotiomycetes</taxon>
        <taxon>Helotiales</taxon>
        <taxon>Sclerotiniaceae</taxon>
        <taxon>Botrytis</taxon>
    </lineage>
</organism>
<accession>A0A4Z1JYF8</accession>
<keyword evidence="3" id="KW-1185">Reference proteome</keyword>
<comment type="caution">
    <text evidence="2">The sequence shown here is derived from an EMBL/GenBank/DDBJ whole genome shotgun (WGS) entry which is preliminary data.</text>
</comment>
<feature type="compositionally biased region" description="Low complexity" evidence="1">
    <location>
        <begin position="47"/>
        <end position="60"/>
    </location>
</feature>
<evidence type="ECO:0000313" key="3">
    <source>
        <dbReference type="Proteomes" id="UP000297229"/>
    </source>
</evidence>
<dbReference type="Proteomes" id="UP000297229">
    <property type="component" value="Unassembled WGS sequence"/>
</dbReference>
<reference evidence="2 3" key="1">
    <citation type="submission" date="2017-12" db="EMBL/GenBank/DDBJ databases">
        <title>Comparative genomics of Botrytis spp.</title>
        <authorList>
            <person name="Valero-Jimenez C.A."/>
            <person name="Tapia P."/>
            <person name="Veloso J."/>
            <person name="Silva-Moreno E."/>
            <person name="Staats M."/>
            <person name="Valdes J.H."/>
            <person name="Van Kan J.A.L."/>
        </authorList>
    </citation>
    <scope>NUCLEOTIDE SEQUENCE [LARGE SCALE GENOMIC DNA]</scope>
    <source>
        <strain evidence="2 3">Be9601</strain>
    </source>
</reference>
<sequence length="177" mass="19846">MSGNHRPFKLFSSRKDSDDDLTCPPPYRSAAPTSSQTSGAKPIFDFSNMNTSMDSNSSESPLPRSGSAPKGTSPLSSQDFRNPSDIPETEWMNKECRQWLEDYFMTMCGYKEVLAVEKASNFMGSGMSMYMMSLAEWKTLMGVCEGSGIFGVLMEHNRDGKYCFQSYNTRKNGALYY</sequence>
<gene>
    <name evidence="2" type="ORF">BELL_0140g00210</name>
</gene>
<name>A0A4Z1JYF8_9HELO</name>
<proteinExistence type="predicted"/>
<evidence type="ECO:0000313" key="2">
    <source>
        <dbReference type="EMBL" id="TGO76730.1"/>
    </source>
</evidence>
<evidence type="ECO:0000256" key="1">
    <source>
        <dbReference type="SAM" id="MobiDB-lite"/>
    </source>
</evidence>
<feature type="region of interest" description="Disordered" evidence="1">
    <location>
        <begin position="1"/>
        <end position="87"/>
    </location>
</feature>
<dbReference type="EMBL" id="PQXM01000139">
    <property type="protein sequence ID" value="TGO76730.1"/>
    <property type="molecule type" value="Genomic_DNA"/>
</dbReference>